<reference evidence="1 2" key="1">
    <citation type="submission" date="2019-01" db="EMBL/GenBank/DDBJ databases">
        <title>Genome sequence of the Antarctic species Gelidibacter gilvus ACAM 158(T).</title>
        <authorList>
            <person name="Bowman J.P."/>
        </authorList>
    </citation>
    <scope>NUCLEOTIDE SEQUENCE [LARGE SCALE GENOMIC DNA]</scope>
    <source>
        <strain evidence="1 2">IC158</strain>
    </source>
</reference>
<gene>
    <name evidence="1" type="ORF">ESZ48_16715</name>
</gene>
<protein>
    <submittedName>
        <fullName evidence="1">Uncharacterized protein</fullName>
    </submittedName>
</protein>
<comment type="caution">
    <text evidence="1">The sequence shown here is derived from an EMBL/GenBank/DDBJ whole genome shotgun (WGS) entry which is preliminary data.</text>
</comment>
<organism evidence="1 2">
    <name type="scientific">Gelidibacter gilvus</name>
    <dbReference type="NCBI Taxonomy" id="59602"/>
    <lineage>
        <taxon>Bacteria</taxon>
        <taxon>Pseudomonadati</taxon>
        <taxon>Bacteroidota</taxon>
        <taxon>Flavobacteriia</taxon>
        <taxon>Flavobacteriales</taxon>
        <taxon>Flavobacteriaceae</taxon>
        <taxon>Gelidibacter</taxon>
    </lineage>
</organism>
<dbReference type="OrthoDB" id="1442765at2"/>
<proteinExistence type="predicted"/>
<keyword evidence="2" id="KW-1185">Reference proteome</keyword>
<sequence>MSLNFRHLMKKLIYTIITFGLCIMSCKGQNERIEIRLMNCIYENYDDHGTEFKKAITDFEQLLIGQKILKDQSGKSYRSILEKIVVDDDFDYNPSESFFDNIREIGLPQNESYKTCQTELRKNANIDLTKETKLNAVLDSLKNTGELTPSQVAIGILSVLNENDFELDYYKMNMFSLFDVISMINADGIKRQLPESKEDIIDYDVTKALNIYLDGESQVFANNQKVTHKELRKTIRDYVSENKSESVISLKNDRQTMYKTYIEIQNIIVGEIRSLREQFSKENYKTELDHLTQEQLAEVKKIYPQNLIE</sequence>
<evidence type="ECO:0000313" key="2">
    <source>
        <dbReference type="Proteomes" id="UP000289792"/>
    </source>
</evidence>
<name>A0A4Q0XBX5_9FLAO</name>
<dbReference type="AlphaFoldDB" id="A0A4Q0XBX5"/>
<accession>A0A4Q0XBX5</accession>
<evidence type="ECO:0000313" key="1">
    <source>
        <dbReference type="EMBL" id="RXJ44601.1"/>
    </source>
</evidence>
<dbReference type="EMBL" id="SDDZ01000015">
    <property type="protein sequence ID" value="RXJ44601.1"/>
    <property type="molecule type" value="Genomic_DNA"/>
</dbReference>
<dbReference type="Proteomes" id="UP000289792">
    <property type="component" value="Unassembled WGS sequence"/>
</dbReference>